<reference evidence="2 3" key="1">
    <citation type="journal article" date="2020" name="ISME J.">
        <title>Uncovering the hidden diversity of litter-decomposition mechanisms in mushroom-forming fungi.</title>
        <authorList>
            <person name="Floudas D."/>
            <person name="Bentzer J."/>
            <person name="Ahren D."/>
            <person name="Johansson T."/>
            <person name="Persson P."/>
            <person name="Tunlid A."/>
        </authorList>
    </citation>
    <scope>NUCLEOTIDE SEQUENCE [LARGE SCALE GENOMIC DNA]</scope>
    <source>
        <strain evidence="2 3">CBS 291.85</strain>
    </source>
</reference>
<feature type="compositionally biased region" description="Low complexity" evidence="1">
    <location>
        <begin position="134"/>
        <end position="144"/>
    </location>
</feature>
<comment type="caution">
    <text evidence="2">The sequence shown here is derived from an EMBL/GenBank/DDBJ whole genome shotgun (WGS) entry which is preliminary data.</text>
</comment>
<feature type="compositionally biased region" description="Pro residues" evidence="1">
    <location>
        <begin position="106"/>
        <end position="119"/>
    </location>
</feature>
<dbReference type="EMBL" id="JAACJM010000284">
    <property type="protein sequence ID" value="KAF5333836.1"/>
    <property type="molecule type" value="Genomic_DNA"/>
</dbReference>
<name>A0A8H5FEG8_9AGAR</name>
<feature type="region of interest" description="Disordered" evidence="1">
    <location>
        <begin position="59"/>
        <end position="144"/>
    </location>
</feature>
<proteinExistence type="predicted"/>
<dbReference type="AlphaFoldDB" id="A0A8H5FEG8"/>
<gene>
    <name evidence="2" type="ORF">D9758_017427</name>
</gene>
<organism evidence="2 3">
    <name type="scientific">Tetrapyrgos nigripes</name>
    <dbReference type="NCBI Taxonomy" id="182062"/>
    <lineage>
        <taxon>Eukaryota</taxon>
        <taxon>Fungi</taxon>
        <taxon>Dikarya</taxon>
        <taxon>Basidiomycota</taxon>
        <taxon>Agaricomycotina</taxon>
        <taxon>Agaricomycetes</taxon>
        <taxon>Agaricomycetidae</taxon>
        <taxon>Agaricales</taxon>
        <taxon>Marasmiineae</taxon>
        <taxon>Marasmiaceae</taxon>
        <taxon>Tetrapyrgos</taxon>
    </lineage>
</organism>
<evidence type="ECO:0000313" key="2">
    <source>
        <dbReference type="EMBL" id="KAF5333836.1"/>
    </source>
</evidence>
<accession>A0A8H5FEG8</accession>
<dbReference type="Proteomes" id="UP000559256">
    <property type="component" value="Unassembled WGS sequence"/>
</dbReference>
<feature type="compositionally biased region" description="Basic and acidic residues" evidence="1">
    <location>
        <begin position="294"/>
        <end position="307"/>
    </location>
</feature>
<keyword evidence="3" id="KW-1185">Reference proteome</keyword>
<evidence type="ECO:0000313" key="3">
    <source>
        <dbReference type="Proteomes" id="UP000559256"/>
    </source>
</evidence>
<evidence type="ECO:0000256" key="1">
    <source>
        <dbReference type="SAM" id="MobiDB-lite"/>
    </source>
</evidence>
<sequence>MQGVEHTSPSTSSAPSFSSILSAANTSPSISSAPSFFSIVSAASISTYTPHFAVPTPFASSHSRPLPLVPSSTNPSHPFSASSSASSPDSNSNKRPPHDATESTPDPLPSLPAPQPVPSQPLIKKKGKEPVTNSHDSSAHSSSDINEIKSRLQHVDLYHAHDSLQQDIISTLHHTQDELYDEIYRVQDDVHRVEDNLLDEVSVMRAELNRLDSKLDNIIHMLHRPSPSSPSPHTPSSLHTPPSPQKTPSPPTSPRSGYASPLHHVRSPSATPPRSSNVSPAPLSLIPLPPSLLDRIDKTPDGHHNASDDDSMSSTSTKTHLPSMTPYESSTLVCLRSRAPNDLLPNNEVLAWVEDINSFASPATLPLPSRIITCPAYTHSLLSFSTISDAQTFISLWHCSASSFPILSDIHACFSSADGSD</sequence>
<feature type="compositionally biased region" description="Pro residues" evidence="1">
    <location>
        <begin position="241"/>
        <end position="253"/>
    </location>
</feature>
<feature type="compositionally biased region" description="Low complexity" evidence="1">
    <location>
        <begin position="71"/>
        <end position="93"/>
    </location>
</feature>
<protein>
    <submittedName>
        <fullName evidence="2">Uncharacterized protein</fullName>
    </submittedName>
</protein>
<feature type="region of interest" description="Disordered" evidence="1">
    <location>
        <begin position="221"/>
        <end position="325"/>
    </location>
</feature>
<feature type="compositionally biased region" description="Polar residues" evidence="1">
    <location>
        <begin position="268"/>
        <end position="278"/>
    </location>
</feature>